<evidence type="ECO:0000313" key="4">
    <source>
        <dbReference type="Proteomes" id="UP000598488"/>
    </source>
</evidence>
<evidence type="ECO:0008006" key="5">
    <source>
        <dbReference type="Google" id="ProtNLM"/>
    </source>
</evidence>
<feature type="domain" description="Formyl transferase N-terminal" evidence="1">
    <location>
        <begin position="70"/>
        <end position="165"/>
    </location>
</feature>
<organism evidence="3 4">
    <name type="scientific">Marinomonas ostreistagni</name>
    <dbReference type="NCBI Taxonomy" id="359209"/>
    <lineage>
        <taxon>Bacteria</taxon>
        <taxon>Pseudomonadati</taxon>
        <taxon>Pseudomonadota</taxon>
        <taxon>Gammaproteobacteria</taxon>
        <taxon>Oceanospirillales</taxon>
        <taxon>Oceanospirillaceae</taxon>
        <taxon>Marinomonas</taxon>
    </lineage>
</organism>
<dbReference type="SUPFAM" id="SSF53328">
    <property type="entry name" value="Formyltransferase"/>
    <property type="match status" value="1"/>
</dbReference>
<name>A0ABS0ZF36_9GAMM</name>
<dbReference type="Pfam" id="PF00551">
    <property type="entry name" value="Formyl_trans_N"/>
    <property type="match status" value="1"/>
</dbReference>
<dbReference type="Gene3D" id="3.40.50.12230">
    <property type="match status" value="1"/>
</dbReference>
<dbReference type="Pfam" id="PF02911">
    <property type="entry name" value="Formyl_trans_C"/>
    <property type="match status" value="1"/>
</dbReference>
<dbReference type="PANTHER" id="PTHR11138:SF5">
    <property type="entry name" value="METHIONYL-TRNA FORMYLTRANSFERASE, MITOCHONDRIAL"/>
    <property type="match status" value="1"/>
</dbReference>
<protein>
    <recommendedName>
        <fullName evidence="5">Methionyl-tRNA formyltransferase</fullName>
    </recommendedName>
</protein>
<dbReference type="InterPro" id="IPR036477">
    <property type="entry name" value="Formyl_transf_N_sf"/>
</dbReference>
<dbReference type="InterPro" id="IPR002376">
    <property type="entry name" value="Formyl_transf_N"/>
</dbReference>
<dbReference type="Proteomes" id="UP000598488">
    <property type="component" value="Unassembled WGS sequence"/>
</dbReference>
<dbReference type="CDD" id="cd08369">
    <property type="entry name" value="FMT_core"/>
    <property type="match status" value="1"/>
</dbReference>
<dbReference type="PANTHER" id="PTHR11138">
    <property type="entry name" value="METHIONYL-TRNA FORMYLTRANSFERASE"/>
    <property type="match status" value="1"/>
</dbReference>
<dbReference type="RefSeq" id="WP_199463118.1">
    <property type="nucleotide sequence ID" value="NZ_JAEMUH010000011.1"/>
</dbReference>
<keyword evidence="4" id="KW-1185">Reference proteome</keyword>
<evidence type="ECO:0000259" key="1">
    <source>
        <dbReference type="Pfam" id="PF00551"/>
    </source>
</evidence>
<dbReference type="InterPro" id="IPR011034">
    <property type="entry name" value="Formyl_transferase-like_C_sf"/>
</dbReference>
<feature type="domain" description="Formyl transferase C-terminal" evidence="2">
    <location>
        <begin position="204"/>
        <end position="288"/>
    </location>
</feature>
<comment type="caution">
    <text evidence="3">The sequence shown here is derived from an EMBL/GenBank/DDBJ whole genome shotgun (WGS) entry which is preliminary data.</text>
</comment>
<evidence type="ECO:0000313" key="3">
    <source>
        <dbReference type="EMBL" id="MBJ7551511.1"/>
    </source>
</evidence>
<dbReference type="InterPro" id="IPR005793">
    <property type="entry name" value="Formyl_trans_C"/>
</dbReference>
<proteinExistence type="predicted"/>
<accession>A0ABS0ZF36</accession>
<evidence type="ECO:0000259" key="2">
    <source>
        <dbReference type="Pfam" id="PF02911"/>
    </source>
</evidence>
<gene>
    <name evidence="3" type="ORF">JHD44_12525</name>
</gene>
<dbReference type="EMBL" id="JAEMUH010000011">
    <property type="protein sequence ID" value="MBJ7551511.1"/>
    <property type="molecule type" value="Genomic_DNA"/>
</dbReference>
<reference evidence="3 4" key="1">
    <citation type="submission" date="2020-12" db="EMBL/GenBank/DDBJ databases">
        <title>Comparative genome analysis of fungal antagonists Marinomonas ostreistagni 398 and M. spartinae 468.</title>
        <authorList>
            <person name="Fields J.L."/>
            <person name="Mavrodi O.V."/>
            <person name="Biber P.D."/>
            <person name="Indest K.J."/>
            <person name="Mavrodi D.V."/>
        </authorList>
    </citation>
    <scope>NUCLEOTIDE SEQUENCE [LARGE SCALE GENOMIC DNA]</scope>
    <source>
        <strain evidence="3 4">USM7</strain>
    </source>
</reference>
<sequence length="312" mass="33957">MYKLEDLKVTVLTTGASSLGLISYLAQINKLAGVLIFGQLDQEKAILAQQLNQANIATQHCPTNDIDTPITALATWNSQLGIVFCCREKIPMQIAHAPVHGLINLHGSALPNYRGADPVYWQIRNGETQSALTAHRLTEQFDQGAIIAQETISIGSYDTANRLFSNLIQSIPALLETVFEQIKQFGQLQESPQQGKCLLTAARLTEQDLVIDWHNTTAKQLCDQVRAGNPQHGGARLSMGQSQAQLLQATPSSLPTYGAPPGTIIHLSPEQGLIVALKEESIRLDIIANNDGVLDGYRFAKACYLSSGIKFT</sequence>
<dbReference type="SUPFAM" id="SSF50486">
    <property type="entry name" value="FMT C-terminal domain-like"/>
    <property type="match status" value="1"/>
</dbReference>